<dbReference type="KEGG" id="src:M271_41095"/>
<dbReference type="InterPro" id="IPR003673">
    <property type="entry name" value="CoA-Trfase_fam_III"/>
</dbReference>
<sequence length="420" mass="44836">MTESPDQLPLSGITVVSLEQAVAAPFATRQLADLGARVIKVERPGGGDFARRYDTTVHGQSSYFVWLNRSKESVTLDLKSNAGRAILERLLGRADVFVQNLAPGAVARMGFDAEALAERFPSLIPCSISGYGTSGPWAGRKAYDLLVQCQTGLVSLTGNEHGSARVGVSIADIAAGMYAYSGILTALFTRATTGIARAVEVSLFEALAEWVSQPAYYTRHGGTQPPRIGTQHATIAPYGAYACADGREVLFTVQNEREWTALCELLERPDLIEDQRFATTSGRVAHRTELNEIVAARLGALDRETAMKLLDRAGLANAGVNDIEEFLAHPVLGARGRWRNVRIPGGSTVSALLPPVDLAGMAPRMDVVPAAGEHTSSVLAELGYGAADIDNLSTERVIERPEAASPAPPSPPAPHEERQA</sequence>
<dbReference type="Pfam" id="PF02515">
    <property type="entry name" value="CoA_transf_3"/>
    <property type="match status" value="1"/>
</dbReference>
<gene>
    <name evidence="3" type="ORF">D3C57_102590</name>
</gene>
<dbReference type="Gene3D" id="3.30.1540.10">
    <property type="entry name" value="formyl-coa transferase, domain 3"/>
    <property type="match status" value="1"/>
</dbReference>
<keyword evidence="1 3" id="KW-0808">Transferase</keyword>
<name>A0A0A0NQR0_STRRN</name>
<protein>
    <submittedName>
        <fullName evidence="3">CoA transferase</fullName>
    </submittedName>
</protein>
<dbReference type="HOGENOM" id="CLU_033975_0_0_11"/>
<dbReference type="GO" id="GO:0008410">
    <property type="term" value="F:CoA-transferase activity"/>
    <property type="evidence" value="ECO:0007669"/>
    <property type="project" value="TreeGrafter"/>
</dbReference>
<dbReference type="EMBL" id="QYCY01000001">
    <property type="protein sequence ID" value="RLV77221.1"/>
    <property type="molecule type" value="Genomic_DNA"/>
</dbReference>
<dbReference type="RefSeq" id="WP_020873077.1">
    <property type="nucleotide sequence ID" value="NC_022785.1"/>
</dbReference>
<dbReference type="STRING" id="1343740.M271_41095"/>
<dbReference type="AlphaFoldDB" id="A0A0A0NQR0"/>
<proteinExistence type="predicted"/>
<dbReference type="PANTHER" id="PTHR48207:SF3">
    <property type="entry name" value="SUCCINATE--HYDROXYMETHYLGLUTARATE COA-TRANSFERASE"/>
    <property type="match status" value="1"/>
</dbReference>
<reference evidence="3 4" key="1">
    <citation type="journal article" date="2018" name="J. Biol. Chem.">
        <title>Discovery of the actinoplanic acid pathway in Streptomyces rapamycinicus reveals a genetically conserved synergism with rapamycin.</title>
        <authorList>
            <person name="Mrak P."/>
            <person name="Krastel P."/>
            <person name="Pivk Lukancic P."/>
            <person name="Tao J."/>
            <person name="Pistorius D."/>
            <person name="Moore C.M."/>
        </authorList>
    </citation>
    <scope>NUCLEOTIDE SEQUENCE [LARGE SCALE GENOMIC DNA]</scope>
    <source>
        <strain evidence="3 4">NRRL 5491</strain>
    </source>
</reference>
<dbReference type="InterPro" id="IPR044855">
    <property type="entry name" value="CoA-Trfase_III_dom3_sf"/>
</dbReference>
<organism evidence="3 4">
    <name type="scientific">Streptomyces rapamycinicus (strain ATCC 29253 / DSM 41530 / NRRL 5491 / AYB-994)</name>
    <name type="common">Streptomyces hygroscopicus (strain ATCC 29253)</name>
    <dbReference type="NCBI Taxonomy" id="1343740"/>
    <lineage>
        <taxon>Bacteria</taxon>
        <taxon>Bacillati</taxon>
        <taxon>Actinomycetota</taxon>
        <taxon>Actinomycetes</taxon>
        <taxon>Kitasatosporales</taxon>
        <taxon>Streptomycetaceae</taxon>
        <taxon>Streptomyces</taxon>
        <taxon>Streptomyces violaceusniger group</taxon>
    </lineage>
</organism>
<dbReference type="Proteomes" id="UP000281594">
    <property type="component" value="Unassembled WGS sequence"/>
</dbReference>
<dbReference type="InterPro" id="IPR050483">
    <property type="entry name" value="CoA-transferase_III_domain"/>
</dbReference>
<accession>A0A0A0NQR0</accession>
<dbReference type="SUPFAM" id="SSF89796">
    <property type="entry name" value="CoA-transferase family III (CaiB/BaiF)"/>
    <property type="match status" value="1"/>
</dbReference>
<dbReference type="Gene3D" id="3.40.50.10540">
    <property type="entry name" value="Crotonobetainyl-coa:carnitine coa-transferase, domain 1"/>
    <property type="match status" value="1"/>
</dbReference>
<feature type="region of interest" description="Disordered" evidence="2">
    <location>
        <begin position="393"/>
        <end position="420"/>
    </location>
</feature>
<evidence type="ECO:0000313" key="4">
    <source>
        <dbReference type="Proteomes" id="UP000281594"/>
    </source>
</evidence>
<evidence type="ECO:0000313" key="3">
    <source>
        <dbReference type="EMBL" id="RLV77221.1"/>
    </source>
</evidence>
<evidence type="ECO:0000256" key="1">
    <source>
        <dbReference type="ARBA" id="ARBA00022679"/>
    </source>
</evidence>
<dbReference type="PANTHER" id="PTHR48207">
    <property type="entry name" value="SUCCINATE--HYDROXYMETHYLGLUTARATE COA-TRANSFERASE"/>
    <property type="match status" value="1"/>
</dbReference>
<dbReference type="InterPro" id="IPR023606">
    <property type="entry name" value="CoA-Trfase_III_dom_1_sf"/>
</dbReference>
<comment type="caution">
    <text evidence="3">The sequence shown here is derived from an EMBL/GenBank/DDBJ whole genome shotgun (WGS) entry which is preliminary data.</text>
</comment>
<dbReference type="eggNOG" id="COG1804">
    <property type="taxonomic scope" value="Bacteria"/>
</dbReference>
<evidence type="ECO:0000256" key="2">
    <source>
        <dbReference type="SAM" id="MobiDB-lite"/>
    </source>
</evidence>